<dbReference type="InterPro" id="IPR051451">
    <property type="entry name" value="PhoH2-like"/>
</dbReference>
<sequence length="443" mass="49577">MTKIFVLDTNVLLHDPQAIFSFDDNEVIIPAVVLEEIDSKKRLADELGRNARHVSRLLDGLRENGRLHEGIATPRGGVLRVELNHRSFVRVQEMFGEMSNDNRILAVALNYDMEEEEKGSERDVVLVSKDVLVRIKADVLGLQAEDYMSDRVAEPSDVYTGTATLFVHPSVIDEFYSYRFLSVKSLQLSSRLHPNEFIILRDELGTSKSALLKVSQDGARLEPLYMSNDPVWGITARNAQQRMALELLLNDDIPLVTLTGKAGTGKTLLALAAGLLKIEDEHKYKKLLIARPVVPMGKDIGYLPGEKDEKLRPWMQPIYDNLEFLFDTKKSGDIDKILMGLGSIQVEALTYIRGRSIPGQFIIIDEAQNLSRHEVKTIVSRVGEGSKIVLMGDPEQIDHPYLDSMSNGLSYIVESFKKEGLSGHINLEKGERSKLAQLAADLL</sequence>
<dbReference type="RefSeq" id="WP_101809362.1">
    <property type="nucleotide sequence ID" value="NZ_NFEZ01000004.1"/>
</dbReference>
<organism evidence="5 6">
    <name type="scientific">Paenibacillus pasadenensis</name>
    <dbReference type="NCBI Taxonomy" id="217090"/>
    <lineage>
        <taxon>Bacteria</taxon>
        <taxon>Bacillati</taxon>
        <taxon>Bacillota</taxon>
        <taxon>Bacilli</taxon>
        <taxon>Bacillales</taxon>
        <taxon>Paenibacillaceae</taxon>
        <taxon>Paenibacillus</taxon>
    </lineage>
</organism>
<gene>
    <name evidence="5" type="ORF">B8V81_4937</name>
</gene>
<dbReference type="InterPro" id="IPR027417">
    <property type="entry name" value="P-loop_NTPase"/>
</dbReference>
<dbReference type="SUPFAM" id="SSF52540">
    <property type="entry name" value="P-loop containing nucleoside triphosphate hydrolases"/>
    <property type="match status" value="1"/>
</dbReference>
<dbReference type="FunFam" id="3.40.50.1010:FF:000007">
    <property type="entry name" value="PhoH family protein"/>
    <property type="match status" value="1"/>
</dbReference>
<evidence type="ECO:0000313" key="5">
    <source>
        <dbReference type="EMBL" id="PLT46506.1"/>
    </source>
</evidence>
<dbReference type="InterPro" id="IPR003714">
    <property type="entry name" value="PhoH"/>
</dbReference>
<evidence type="ECO:0000256" key="2">
    <source>
        <dbReference type="ARBA" id="ARBA00022840"/>
    </source>
</evidence>
<dbReference type="PANTHER" id="PTHR30473:SF2">
    <property type="entry name" value="PIN DOMAIN-CONTAINING PROTEIN"/>
    <property type="match status" value="1"/>
</dbReference>
<dbReference type="FunFam" id="3.40.50.300:FF:000013">
    <property type="entry name" value="PhoH family ATPase"/>
    <property type="match status" value="1"/>
</dbReference>
<evidence type="ECO:0000256" key="1">
    <source>
        <dbReference type="ARBA" id="ARBA00022741"/>
    </source>
</evidence>
<feature type="domain" description="PIN" evidence="4">
    <location>
        <begin position="3"/>
        <end position="135"/>
    </location>
</feature>
<dbReference type="Pfam" id="PF02562">
    <property type="entry name" value="PhoH"/>
    <property type="match status" value="1"/>
</dbReference>
<dbReference type="Gene3D" id="3.40.50.300">
    <property type="entry name" value="P-loop containing nucleotide triphosphate hydrolases"/>
    <property type="match status" value="1"/>
</dbReference>
<dbReference type="InterPro" id="IPR029060">
    <property type="entry name" value="PIN-like_dom_sf"/>
</dbReference>
<comment type="caution">
    <text evidence="5">The sequence shown here is derived from an EMBL/GenBank/DDBJ whole genome shotgun (WGS) entry which is preliminary data.</text>
</comment>
<evidence type="ECO:0000313" key="6">
    <source>
        <dbReference type="Proteomes" id="UP000234789"/>
    </source>
</evidence>
<reference evidence="5 6" key="1">
    <citation type="submission" date="2017-05" db="EMBL/GenBank/DDBJ databases">
        <title>Functional genome analysis of Paenibacillus pasadenensis strain R16: insights on endophytic life style and antifungal activity.</title>
        <authorList>
            <person name="Passera A."/>
            <person name="Marcolungo L."/>
            <person name="Casati P."/>
            <person name="Brasca M."/>
            <person name="Quaglino F."/>
            <person name="Delledonne M."/>
        </authorList>
    </citation>
    <scope>NUCLEOTIDE SEQUENCE [LARGE SCALE GENOMIC DNA]</scope>
    <source>
        <strain evidence="5 6">R16</strain>
    </source>
</reference>
<dbReference type="SUPFAM" id="SSF88723">
    <property type="entry name" value="PIN domain-like"/>
    <property type="match status" value="1"/>
</dbReference>
<evidence type="ECO:0000259" key="4">
    <source>
        <dbReference type="SMART" id="SM00670"/>
    </source>
</evidence>
<keyword evidence="1" id="KW-0547">Nucleotide-binding</keyword>
<evidence type="ECO:0000256" key="3">
    <source>
        <dbReference type="ARBA" id="ARBA00046345"/>
    </source>
</evidence>
<dbReference type="SMART" id="SM00670">
    <property type="entry name" value="PINc"/>
    <property type="match status" value="1"/>
</dbReference>
<keyword evidence="6" id="KW-1185">Reference proteome</keyword>
<proteinExistence type="inferred from homology"/>
<name>A0A2N5N829_9BACL</name>
<dbReference type="CDD" id="cd09883">
    <property type="entry name" value="PIN_VapC_PhoHL-ATPase"/>
    <property type="match status" value="1"/>
</dbReference>
<keyword evidence="2" id="KW-0067">ATP-binding</keyword>
<dbReference type="Pfam" id="PF13638">
    <property type="entry name" value="PIN_4"/>
    <property type="match status" value="1"/>
</dbReference>
<dbReference type="GO" id="GO:0005829">
    <property type="term" value="C:cytosol"/>
    <property type="evidence" value="ECO:0007669"/>
    <property type="project" value="TreeGrafter"/>
</dbReference>
<dbReference type="EMBL" id="NFEZ01000004">
    <property type="protein sequence ID" value="PLT46506.1"/>
    <property type="molecule type" value="Genomic_DNA"/>
</dbReference>
<dbReference type="InterPro" id="IPR002716">
    <property type="entry name" value="PIN_dom"/>
</dbReference>
<dbReference type="GO" id="GO:0005524">
    <property type="term" value="F:ATP binding"/>
    <property type="evidence" value="ECO:0007669"/>
    <property type="project" value="UniProtKB-KW"/>
</dbReference>
<comment type="similarity">
    <text evidence="3">In the N-terminal section; belongs to the PINc/VapC protein family.</text>
</comment>
<accession>A0A2N5N829</accession>
<dbReference type="AlphaFoldDB" id="A0A2N5N829"/>
<dbReference type="Proteomes" id="UP000234789">
    <property type="component" value="Unassembled WGS sequence"/>
</dbReference>
<dbReference type="PANTHER" id="PTHR30473">
    <property type="entry name" value="PROTEIN PHOH"/>
    <property type="match status" value="1"/>
</dbReference>
<protein>
    <submittedName>
        <fullName evidence="5">Putative ATPase related to phosphate starvation-inducible protein PhoH</fullName>
    </submittedName>
</protein>
<dbReference type="Gene3D" id="3.40.50.1010">
    <property type="entry name" value="5'-nuclease"/>
    <property type="match status" value="1"/>
</dbReference>